<accession>K8NWI8</accession>
<dbReference type="RefSeq" id="WP_002714861.1">
    <property type="nucleotide sequence ID" value="NZ_KB375281.1"/>
</dbReference>
<reference evidence="1 2" key="1">
    <citation type="submission" date="2012-04" db="EMBL/GenBank/DDBJ databases">
        <title>The Genome Sequence of Afipia clevelandensis ATCC 49720.</title>
        <authorList>
            <consortium name="The Broad Institute Genome Sequencing Platform"/>
            <person name="Earl A."/>
            <person name="Ward D."/>
            <person name="Feldgarden M."/>
            <person name="Gevers D."/>
            <person name="Huys G."/>
            <person name="Walker B."/>
            <person name="Young S.K."/>
            <person name="Zeng Q."/>
            <person name="Gargeya S."/>
            <person name="Fitzgerald M."/>
            <person name="Haas B."/>
            <person name="Abouelleil A."/>
            <person name="Alvarado L."/>
            <person name="Arachchi H.M."/>
            <person name="Berlin A."/>
            <person name="Chapman S.B."/>
            <person name="Goldberg J."/>
            <person name="Griggs A."/>
            <person name="Gujja S."/>
            <person name="Hansen M."/>
            <person name="Howarth C."/>
            <person name="Imamovic A."/>
            <person name="Larimer J."/>
            <person name="McCowen C."/>
            <person name="Montmayeur A."/>
            <person name="Murphy C."/>
            <person name="Neiman D."/>
            <person name="Pearson M."/>
            <person name="Priest M."/>
            <person name="Roberts A."/>
            <person name="Saif S."/>
            <person name="Shea T."/>
            <person name="Sisk P."/>
            <person name="Sykes S."/>
            <person name="Wortman J."/>
            <person name="Nusbaum C."/>
            <person name="Birren B."/>
        </authorList>
    </citation>
    <scope>NUCLEOTIDE SEQUENCE [LARGE SCALE GENOMIC DNA]</scope>
    <source>
        <strain evidence="1 2">ATCC 49720</strain>
    </source>
</reference>
<dbReference type="HOGENOM" id="CLU_216680_1_1_5"/>
<dbReference type="AlphaFoldDB" id="K8NWI8"/>
<dbReference type="Proteomes" id="UP000001095">
    <property type="component" value="Unassembled WGS sequence"/>
</dbReference>
<evidence type="ECO:0000313" key="1">
    <source>
        <dbReference type="EMBL" id="EKS31770.1"/>
    </source>
</evidence>
<sequence length="44" mass="4841">MMNGMAPGMIWGMGLLWLLIIVVLILSAAALVKYLFYGDKGGRR</sequence>
<comment type="caution">
    <text evidence="1">The sequence shown here is derived from an EMBL/GenBank/DDBJ whole genome shotgun (WGS) entry which is preliminary data.</text>
</comment>
<dbReference type="EMBL" id="AGWY01000018">
    <property type="protein sequence ID" value="EKS31770.1"/>
    <property type="molecule type" value="Genomic_DNA"/>
</dbReference>
<keyword evidence="2" id="KW-1185">Reference proteome</keyword>
<gene>
    <name evidence="1" type="ORF">HMPREF9696_03991</name>
</gene>
<name>K8NWI8_9BRAD</name>
<proteinExistence type="predicted"/>
<organism evidence="1 2">
    <name type="scientific">Afipia clevelandensis ATCC 49720</name>
    <dbReference type="NCBI Taxonomy" id="883079"/>
    <lineage>
        <taxon>Bacteria</taxon>
        <taxon>Pseudomonadati</taxon>
        <taxon>Pseudomonadota</taxon>
        <taxon>Alphaproteobacteria</taxon>
        <taxon>Hyphomicrobiales</taxon>
        <taxon>Nitrobacteraceae</taxon>
        <taxon>Afipia</taxon>
    </lineage>
</organism>
<evidence type="ECO:0000313" key="2">
    <source>
        <dbReference type="Proteomes" id="UP000001095"/>
    </source>
</evidence>
<dbReference type="PATRIC" id="fig|883079.3.peg.4077"/>
<protein>
    <submittedName>
        <fullName evidence="1">Uncharacterized protein</fullName>
    </submittedName>
</protein>